<feature type="compositionally biased region" description="Pro residues" evidence="5">
    <location>
        <begin position="549"/>
        <end position="568"/>
    </location>
</feature>
<dbReference type="Proteomes" id="UP001530377">
    <property type="component" value="Unassembled WGS sequence"/>
</dbReference>
<feature type="region of interest" description="Disordered" evidence="5">
    <location>
        <begin position="531"/>
        <end position="617"/>
    </location>
</feature>
<dbReference type="PANTHER" id="PTHR21514:SF0">
    <property type="entry name" value="AP-4 COMPLEX ACCESSORY SUBUNIT TEPSIN"/>
    <property type="match status" value="1"/>
</dbReference>
<dbReference type="InterPro" id="IPR035802">
    <property type="entry name" value="ENTH/VHS_tepsin"/>
</dbReference>
<feature type="compositionally biased region" description="Low complexity" evidence="5">
    <location>
        <begin position="335"/>
        <end position="366"/>
    </location>
</feature>
<evidence type="ECO:0000313" key="7">
    <source>
        <dbReference type="Proteomes" id="UP001530377"/>
    </source>
</evidence>
<sequence length="820" mass="83609">MDRSALARATDPSSAPTPGYLYNDIGKSLTSPQVCIDTLAYLLSRLSKANPHIKRKSLKVLSKICAHPASRGMMKRTVVQNPAAISCIKEAISYRGTMDAVTGDQYNIEVREAAKECLDAVYSDAGETSMTTAVGMGATASMTGGGLGMGMGMGGNSNPYGASPAGNHDSNSQASSRSSTMQGIGNPMFADPRLSQRNAPSGTLGAFTELASNVGGAMLEMIKDPLARNVDPSTIGRGGGVGGVGGYNPNARPDPYAQNPPGRNNITMQTGGQWTMASNRGPNAIGVGGAAAAPTSSNGTHLDSEYYKARNAQGGGQAFSWAATGGGGGGGASPGGAVASPPPSAATSGVGGSWATAPTPAPTSATNVAAMARQPPATTANGVASAVPVYERNMILELCPPGGMKAEPPRDKLDDFARAMPSLNPDVVCPALLDALEEGNPWIMRAKALCVIETALRVEAERTMTAGGGMTPYTDFFHACSAEIEPLANHARVSVKAPARRVLMALGVDGATNAGASADATVVAQAPVAPPPNLLDFDEPSVLDGATAFPPPSSPPPPPPPAAPPVPPQASEGGTGGSLFSGLNTKATSAPAASASIAPSPTLADFPSTSSSSQPQDDLLCVTGAEASVPTAGGFNDLFGNMSVKSTEASVDSATSNAPNSAPANVAPATLSGSGFGFMNATTASPGLPSPTKQFDPLLGLGMPVPNSNISNFTPNNTFMAPSPNIAQMQLAYQQNMIMMQQMQMQQQVNNGLLRGAPLAMPNMSPQTSGKPIMGANYMRQVPGVSGEKLSSFSFLAQEPKKKEIKSFDFVMDAMKSEKK</sequence>
<feature type="region of interest" description="Disordered" evidence="5">
    <location>
        <begin position="158"/>
        <end position="201"/>
    </location>
</feature>
<keyword evidence="3" id="KW-0333">Golgi apparatus</keyword>
<evidence type="ECO:0000313" key="6">
    <source>
        <dbReference type="EMBL" id="KAL3817053.1"/>
    </source>
</evidence>
<name>A0ABD3RXX0_9STRA</name>
<proteinExistence type="predicted"/>
<evidence type="ECO:0000256" key="1">
    <source>
        <dbReference type="ARBA" id="ARBA00004541"/>
    </source>
</evidence>
<evidence type="ECO:0000256" key="4">
    <source>
        <dbReference type="ARBA" id="ARBA00023329"/>
    </source>
</evidence>
<dbReference type="PANTHER" id="PTHR21514">
    <property type="entry name" value="AP-4 COMPLEX ACCESSORY SUBUNIT TEPSIN"/>
    <property type="match status" value="1"/>
</dbReference>
<accession>A0ABD3RXX0</accession>
<evidence type="ECO:0000256" key="2">
    <source>
        <dbReference type="ARBA" id="ARBA00004555"/>
    </source>
</evidence>
<organism evidence="6 7">
    <name type="scientific">Cyclostephanos tholiformis</name>
    <dbReference type="NCBI Taxonomy" id="382380"/>
    <lineage>
        <taxon>Eukaryota</taxon>
        <taxon>Sar</taxon>
        <taxon>Stramenopiles</taxon>
        <taxon>Ochrophyta</taxon>
        <taxon>Bacillariophyta</taxon>
        <taxon>Coscinodiscophyceae</taxon>
        <taxon>Thalassiosirophycidae</taxon>
        <taxon>Stephanodiscales</taxon>
        <taxon>Stephanodiscaceae</taxon>
        <taxon>Cyclostephanos</taxon>
    </lineage>
</organism>
<protein>
    <recommendedName>
        <fullName evidence="8">ENTH domain-containing protein</fullName>
    </recommendedName>
</protein>
<reference evidence="6 7" key="1">
    <citation type="submission" date="2024-10" db="EMBL/GenBank/DDBJ databases">
        <title>Updated reference genomes for cyclostephanoid diatoms.</title>
        <authorList>
            <person name="Roberts W.R."/>
            <person name="Alverson A.J."/>
        </authorList>
    </citation>
    <scope>NUCLEOTIDE SEQUENCE [LARGE SCALE GENOMIC DNA]</scope>
    <source>
        <strain evidence="6 7">AJA228-03</strain>
    </source>
</reference>
<gene>
    <name evidence="6" type="ORF">ACHAXA_000103</name>
</gene>
<dbReference type="GO" id="GO:0005794">
    <property type="term" value="C:Golgi apparatus"/>
    <property type="evidence" value="ECO:0007669"/>
    <property type="project" value="UniProtKB-SubCell"/>
</dbReference>
<comment type="caution">
    <text evidence="6">The sequence shown here is derived from an EMBL/GenBank/DDBJ whole genome shotgun (WGS) entry which is preliminary data.</text>
</comment>
<dbReference type="EMBL" id="JALLPB020000120">
    <property type="protein sequence ID" value="KAL3817053.1"/>
    <property type="molecule type" value="Genomic_DNA"/>
</dbReference>
<dbReference type="InterPro" id="IPR008942">
    <property type="entry name" value="ENTH_VHS"/>
</dbReference>
<dbReference type="InterPro" id="IPR039273">
    <property type="entry name" value="TEPSIN"/>
</dbReference>
<keyword evidence="7" id="KW-1185">Reference proteome</keyword>
<dbReference type="GO" id="GO:0031410">
    <property type="term" value="C:cytoplasmic vesicle"/>
    <property type="evidence" value="ECO:0007669"/>
    <property type="project" value="UniProtKB-SubCell"/>
</dbReference>
<comment type="subcellular location">
    <subcellularLocation>
        <location evidence="1">Cytoplasmic vesicle</location>
    </subcellularLocation>
    <subcellularLocation>
        <location evidence="2">Golgi apparatus</location>
    </subcellularLocation>
</comment>
<keyword evidence="4" id="KW-0968">Cytoplasmic vesicle</keyword>
<evidence type="ECO:0008006" key="8">
    <source>
        <dbReference type="Google" id="ProtNLM"/>
    </source>
</evidence>
<feature type="compositionally biased region" description="Low complexity" evidence="5">
    <location>
        <begin position="585"/>
        <end position="617"/>
    </location>
</feature>
<feature type="compositionally biased region" description="Polar residues" evidence="5">
    <location>
        <begin position="168"/>
        <end position="183"/>
    </location>
</feature>
<dbReference type="Gene3D" id="1.25.40.90">
    <property type="match status" value="1"/>
</dbReference>
<dbReference type="CDD" id="cd03572">
    <property type="entry name" value="ENTH_like_Tepsin"/>
    <property type="match status" value="1"/>
</dbReference>
<evidence type="ECO:0000256" key="3">
    <source>
        <dbReference type="ARBA" id="ARBA00023034"/>
    </source>
</evidence>
<dbReference type="AlphaFoldDB" id="A0ABD3RXX0"/>
<feature type="region of interest" description="Disordered" evidence="5">
    <location>
        <begin position="326"/>
        <end position="366"/>
    </location>
</feature>
<evidence type="ECO:0000256" key="5">
    <source>
        <dbReference type="SAM" id="MobiDB-lite"/>
    </source>
</evidence>